<reference evidence="2 3" key="1">
    <citation type="submission" date="2017-09" db="EMBL/GenBank/DDBJ databases">
        <title>WGS assembly of Aquilegia coerulea Goldsmith.</title>
        <authorList>
            <person name="Hodges S."/>
            <person name="Kramer E."/>
            <person name="Nordborg M."/>
            <person name="Tomkins J."/>
            <person name="Borevitz J."/>
            <person name="Derieg N."/>
            <person name="Yan J."/>
            <person name="Mihaltcheva S."/>
            <person name="Hayes R.D."/>
            <person name="Rokhsar D."/>
        </authorList>
    </citation>
    <scope>NUCLEOTIDE SEQUENCE [LARGE SCALE GENOMIC DNA]</scope>
    <source>
        <strain evidence="3">cv. Goldsmith</strain>
    </source>
</reference>
<sequence>MRSSLSLINNNINKLINVSRYSRTMSQSSNNSGKKLIRIDVSSDSVCPWCVIGKKNLDKAIAQSNDQFDFEVRWHPYLLNPSAPKEGVSKRDIHREKLGPQYESIMARTVEMFRGIGLEYDLSGLTGSTMDSHRLITFAAHQGYDKQHALVEEIFVGYFSKGKYIGDNKFLVECAEKVGVEGAAEFLKDPNNGVQEVYADLQKYSGNLTGVPYYVVNGKHKLNGGQPPEVFLRTFQKAAKDSN</sequence>
<dbReference type="CDD" id="cd03024">
    <property type="entry name" value="DsbA_FrnE"/>
    <property type="match status" value="1"/>
</dbReference>
<feature type="domain" description="DSBA-like thioredoxin" evidence="1">
    <location>
        <begin position="39"/>
        <end position="234"/>
    </location>
</feature>
<dbReference type="PANTHER" id="PTHR13887">
    <property type="entry name" value="GLUTATHIONE S-TRANSFERASE KAPPA"/>
    <property type="match status" value="1"/>
</dbReference>
<dbReference type="STRING" id="218851.A0A2G5F5C2"/>
<organism evidence="2 3">
    <name type="scientific">Aquilegia coerulea</name>
    <name type="common">Rocky mountain columbine</name>
    <dbReference type="NCBI Taxonomy" id="218851"/>
    <lineage>
        <taxon>Eukaryota</taxon>
        <taxon>Viridiplantae</taxon>
        <taxon>Streptophyta</taxon>
        <taxon>Embryophyta</taxon>
        <taxon>Tracheophyta</taxon>
        <taxon>Spermatophyta</taxon>
        <taxon>Magnoliopsida</taxon>
        <taxon>Ranunculales</taxon>
        <taxon>Ranunculaceae</taxon>
        <taxon>Thalictroideae</taxon>
        <taxon>Aquilegia</taxon>
    </lineage>
</organism>
<dbReference type="EMBL" id="KZ305019">
    <property type="protein sequence ID" value="PIA63223.1"/>
    <property type="molecule type" value="Genomic_DNA"/>
</dbReference>
<dbReference type="GO" id="GO:0016491">
    <property type="term" value="F:oxidoreductase activity"/>
    <property type="evidence" value="ECO:0007669"/>
    <property type="project" value="InterPro"/>
</dbReference>
<dbReference type="InParanoid" id="A0A2G5F5C2"/>
<dbReference type="OrthoDB" id="1930760at2759"/>
<name>A0A2G5F5C2_AQUCA</name>
<dbReference type="Proteomes" id="UP000230069">
    <property type="component" value="Unassembled WGS sequence"/>
</dbReference>
<dbReference type="InterPro" id="IPR036249">
    <property type="entry name" value="Thioredoxin-like_sf"/>
</dbReference>
<proteinExistence type="predicted"/>
<dbReference type="SUPFAM" id="SSF52833">
    <property type="entry name" value="Thioredoxin-like"/>
    <property type="match status" value="1"/>
</dbReference>
<protein>
    <recommendedName>
        <fullName evidence="1">DSBA-like thioredoxin domain-containing protein</fullName>
    </recommendedName>
</protein>
<gene>
    <name evidence="2" type="ORF">AQUCO_00200918v1</name>
</gene>
<evidence type="ECO:0000259" key="1">
    <source>
        <dbReference type="Pfam" id="PF01323"/>
    </source>
</evidence>
<dbReference type="PANTHER" id="PTHR13887:SF41">
    <property type="entry name" value="THIOREDOXIN SUPERFAMILY PROTEIN"/>
    <property type="match status" value="1"/>
</dbReference>
<dbReference type="InterPro" id="IPR001853">
    <property type="entry name" value="DSBA-like_thioredoxin_dom"/>
</dbReference>
<keyword evidence="3" id="KW-1185">Reference proteome</keyword>
<dbReference type="FunCoup" id="A0A2G5F5C2">
    <property type="interactions" value="3"/>
</dbReference>
<dbReference type="Gene3D" id="3.40.30.10">
    <property type="entry name" value="Glutaredoxin"/>
    <property type="match status" value="1"/>
</dbReference>
<accession>A0A2G5F5C2</accession>
<dbReference type="Pfam" id="PF01323">
    <property type="entry name" value="DSBA"/>
    <property type="match status" value="1"/>
</dbReference>
<dbReference type="AlphaFoldDB" id="A0A2G5F5C2"/>
<evidence type="ECO:0000313" key="2">
    <source>
        <dbReference type="EMBL" id="PIA63223.1"/>
    </source>
</evidence>
<evidence type="ECO:0000313" key="3">
    <source>
        <dbReference type="Proteomes" id="UP000230069"/>
    </source>
</evidence>